<proteinExistence type="predicted"/>
<evidence type="ECO:0008006" key="4">
    <source>
        <dbReference type="Google" id="ProtNLM"/>
    </source>
</evidence>
<dbReference type="RefSeq" id="WP_208079768.1">
    <property type="nucleotide sequence ID" value="NZ_CP071869.1"/>
</dbReference>
<feature type="signal peptide" evidence="1">
    <location>
        <begin position="1"/>
        <end position="19"/>
    </location>
</feature>
<accession>A0A975CR15</accession>
<organism evidence="2 3">
    <name type="scientific">Polaribacter cellanae</name>
    <dbReference type="NCBI Taxonomy" id="2818493"/>
    <lineage>
        <taxon>Bacteria</taxon>
        <taxon>Pseudomonadati</taxon>
        <taxon>Bacteroidota</taxon>
        <taxon>Flavobacteriia</taxon>
        <taxon>Flavobacteriales</taxon>
        <taxon>Flavobacteriaceae</taxon>
    </lineage>
</organism>
<dbReference type="EMBL" id="CP071869">
    <property type="protein sequence ID" value="QTE23770.1"/>
    <property type="molecule type" value="Genomic_DNA"/>
</dbReference>
<keyword evidence="1" id="KW-0732">Signal</keyword>
<dbReference type="Proteomes" id="UP000663920">
    <property type="component" value="Chromosome"/>
</dbReference>
<evidence type="ECO:0000256" key="1">
    <source>
        <dbReference type="SAM" id="SignalP"/>
    </source>
</evidence>
<protein>
    <recommendedName>
        <fullName evidence="4">Fibrobacter succinogenes major paralogous domain-containing protein</fullName>
    </recommendedName>
</protein>
<feature type="chain" id="PRO_5037378450" description="Fibrobacter succinogenes major paralogous domain-containing protein" evidence="1">
    <location>
        <begin position="20"/>
        <end position="555"/>
    </location>
</feature>
<dbReference type="AlphaFoldDB" id="A0A975CR15"/>
<reference evidence="2 3" key="1">
    <citation type="submission" date="2021-03" db="EMBL/GenBank/DDBJ databases">
        <title>Complete genome of Polaribacter_sp.SM13.</title>
        <authorList>
            <person name="Jeong S.W."/>
            <person name="Bae J.W."/>
        </authorList>
    </citation>
    <scope>NUCLEOTIDE SEQUENCE [LARGE SCALE GENOMIC DNA]</scope>
    <source>
        <strain evidence="2 3">SM13</strain>
    </source>
</reference>
<keyword evidence="3" id="KW-1185">Reference proteome</keyword>
<evidence type="ECO:0000313" key="2">
    <source>
        <dbReference type="EMBL" id="QTE23770.1"/>
    </source>
</evidence>
<sequence length="555" mass="58154">MKKILFSVAFIAAIFTSMAQVGVGTTTPHSSAILEVQSTTKGFLPPRMTLAQIKAIATPAEGLIVYCLNCTTKGLYVYNGFEFIDFFYGQNTYMKPVNGVVAASTNPANGCTPSLADLAATGLTGLTGTKTAYEEAIADASPAPTTLLDLQTIVNEVNTAALNAIVTASTNPAAGGTPSLADLTAVGLTGLTAASQTIYEEAIAEASPTPTTLAELQTVIDRATPAAINRIVALSTNPAAGGTPRFADLTAVGLTNLEARVGQIAYEEAIADASPAPTTLAELQTVINRANTAELNAIVTASTNPATGGTPSLANLTAISVTKVKARVGQIAYEEAIADAAPAPTTLAELQAIIDATNVVYSRDRTTAVVELTGPDGRVWMDRNLGATHAATSRSDVAAYGDLYQWGRHKDGHEKRTSTVISTQATTADPEHGNFIKHASNWTTFANSSTLWQGNLNDPCPVGYRVPTEAELTALRANFNPNNTDGAFTALKIPSSGFRHYTTGQFLHVGNYGYLWSSTVSTTANKSKSLDIANQGSKMYDSPRSYGLSIRCIKN</sequence>
<evidence type="ECO:0000313" key="3">
    <source>
        <dbReference type="Proteomes" id="UP000663920"/>
    </source>
</evidence>
<name>A0A975CR15_9FLAO</name>
<dbReference type="KEGG" id="pcea:J3359_05745"/>
<gene>
    <name evidence="2" type="ORF">J3359_05745</name>
</gene>